<keyword evidence="3" id="KW-1185">Reference proteome</keyword>
<reference evidence="2 3" key="1">
    <citation type="submission" date="2012-09" db="EMBL/GenBank/DDBJ databases">
        <title>Genome Sequence of alkane-degrading Bacterium Alcanivorax sp. 6-D-6.</title>
        <authorList>
            <person name="Lai Q."/>
            <person name="Shao Z."/>
        </authorList>
    </citation>
    <scope>NUCLEOTIDE SEQUENCE [LARGE SCALE GENOMIC DNA]</scope>
    <source>
        <strain evidence="2 3">6-D-6</strain>
    </source>
</reference>
<keyword evidence="1" id="KW-0472">Membrane</keyword>
<dbReference type="Proteomes" id="UP000771797">
    <property type="component" value="Unassembled WGS sequence"/>
</dbReference>
<organism evidence="2 3">
    <name type="scientific">Alcanivorax xiamenensis</name>
    <dbReference type="NCBI Taxonomy" id="1177156"/>
    <lineage>
        <taxon>Bacteria</taxon>
        <taxon>Pseudomonadati</taxon>
        <taxon>Pseudomonadota</taxon>
        <taxon>Gammaproteobacteria</taxon>
        <taxon>Oceanospirillales</taxon>
        <taxon>Alcanivoracaceae</taxon>
        <taxon>Alcanivorax</taxon>
    </lineage>
</organism>
<evidence type="ECO:0000313" key="3">
    <source>
        <dbReference type="Proteomes" id="UP000771797"/>
    </source>
</evidence>
<proteinExistence type="predicted"/>
<evidence type="ECO:0000313" key="2">
    <source>
        <dbReference type="EMBL" id="KAF0808301.1"/>
    </source>
</evidence>
<feature type="transmembrane region" description="Helical" evidence="1">
    <location>
        <begin position="7"/>
        <end position="28"/>
    </location>
</feature>
<gene>
    <name evidence="2" type="ORF">A6D6_00010</name>
</gene>
<comment type="caution">
    <text evidence="2">The sequence shown here is derived from an EMBL/GenBank/DDBJ whole genome shotgun (WGS) entry which is preliminary data.</text>
</comment>
<dbReference type="EMBL" id="AQPF01000001">
    <property type="protein sequence ID" value="KAF0808301.1"/>
    <property type="molecule type" value="Genomic_DNA"/>
</dbReference>
<name>A0ABQ6YDA6_9GAMM</name>
<evidence type="ECO:0008006" key="4">
    <source>
        <dbReference type="Google" id="ProtNLM"/>
    </source>
</evidence>
<sequence>MSSDSDLSILTAFNILQLLIPFLVGVSLSAKHMRHYRVPALLVLIASVLMLLDMGYGALAPALSFFRLPSITGVFINNSIHSILGVSTVLLLMSAIFVRHGPPPATVTLDTDRTSRVPAHRGALIATLGLISFLLPPVGLLAWILGARDLRAMREGRMATTGKDSTLVGMILGIIVCTVFILALLTAGCFILGVSSSTMLSVPPGLRTLVQFGVGISFAALLLSRDRKAALLMFIASILVLLPVVYGFIVSLWLPTGGPLPDLALISGSVLGVLTLSLLLLLIGAAFSGCRHRSPGSTEEEAQQSTHHHGSPVLALGLVSLLAIQPLGIMAWVLGVQDLRAMHEGRMNPEGRTATLVGTVLGIISVVLFLAALSALAFTVTHFFERYRPFH</sequence>
<feature type="transmembrane region" description="Helical" evidence="1">
    <location>
        <begin position="354"/>
        <end position="378"/>
    </location>
</feature>
<feature type="transmembrane region" description="Helical" evidence="1">
    <location>
        <begin position="313"/>
        <end position="334"/>
    </location>
</feature>
<feature type="transmembrane region" description="Helical" evidence="1">
    <location>
        <begin position="40"/>
        <end position="68"/>
    </location>
</feature>
<dbReference type="RefSeq" id="WP_159659596.1">
    <property type="nucleotide sequence ID" value="NZ_AQPF01000001.1"/>
</dbReference>
<feature type="transmembrane region" description="Helical" evidence="1">
    <location>
        <begin position="122"/>
        <end position="146"/>
    </location>
</feature>
<feature type="transmembrane region" description="Helical" evidence="1">
    <location>
        <begin position="230"/>
        <end position="254"/>
    </location>
</feature>
<keyword evidence="1" id="KW-1133">Transmembrane helix</keyword>
<evidence type="ECO:0000256" key="1">
    <source>
        <dbReference type="SAM" id="Phobius"/>
    </source>
</evidence>
<accession>A0ABQ6YDA6</accession>
<feature type="transmembrane region" description="Helical" evidence="1">
    <location>
        <begin position="80"/>
        <end position="102"/>
    </location>
</feature>
<feature type="transmembrane region" description="Helical" evidence="1">
    <location>
        <begin position="167"/>
        <end position="193"/>
    </location>
</feature>
<protein>
    <recommendedName>
        <fullName evidence="4">DUF4190 domain-containing protein</fullName>
    </recommendedName>
</protein>
<keyword evidence="1" id="KW-0812">Transmembrane</keyword>
<feature type="transmembrane region" description="Helical" evidence="1">
    <location>
        <begin position="266"/>
        <end position="287"/>
    </location>
</feature>
<feature type="transmembrane region" description="Helical" evidence="1">
    <location>
        <begin position="205"/>
        <end position="223"/>
    </location>
</feature>